<dbReference type="GO" id="GO:0042254">
    <property type="term" value="P:ribosome biogenesis"/>
    <property type="evidence" value="ECO:0007669"/>
    <property type="project" value="UniProtKB-KW"/>
</dbReference>
<dbReference type="InterPro" id="IPR008610">
    <property type="entry name" value="Ebp2"/>
</dbReference>
<feature type="compositionally biased region" description="Polar residues" evidence="6">
    <location>
        <begin position="258"/>
        <end position="267"/>
    </location>
</feature>
<comment type="subcellular location">
    <subcellularLocation>
        <location evidence="1">Nucleus</location>
        <location evidence="1">Nucleolus</location>
    </subcellularLocation>
</comment>
<dbReference type="AlphaFoldDB" id="A0ABD3CGX4"/>
<gene>
    <name evidence="7" type="ORF">CASFOL_027600</name>
</gene>
<dbReference type="Pfam" id="PF05890">
    <property type="entry name" value="Ebp2"/>
    <property type="match status" value="1"/>
</dbReference>
<feature type="region of interest" description="Disordered" evidence="6">
    <location>
        <begin position="144"/>
        <end position="285"/>
    </location>
</feature>
<keyword evidence="8" id="KW-1185">Reference proteome</keyword>
<dbReference type="PANTHER" id="PTHR13028">
    <property type="entry name" value="RRNA PROCESSING PROTEIN EBNA1-BINDING PROTEIN-RELATED"/>
    <property type="match status" value="1"/>
</dbReference>
<feature type="compositionally biased region" description="Basic residues" evidence="6">
    <location>
        <begin position="274"/>
        <end position="285"/>
    </location>
</feature>
<evidence type="ECO:0000256" key="6">
    <source>
        <dbReference type="SAM" id="MobiDB-lite"/>
    </source>
</evidence>
<dbReference type="PANTHER" id="PTHR13028:SF0">
    <property type="entry name" value="RRNA-PROCESSING PROTEIN EBP2-RELATED"/>
    <property type="match status" value="1"/>
</dbReference>
<name>A0ABD3CGX4_9LAMI</name>
<keyword evidence="3" id="KW-0690">Ribosome biogenesis</keyword>
<accession>A0ABD3CGX4</accession>
<proteinExistence type="inferred from homology"/>
<evidence type="ECO:0000256" key="2">
    <source>
        <dbReference type="ARBA" id="ARBA00007336"/>
    </source>
</evidence>
<feature type="compositionally biased region" description="Basic and acidic residues" evidence="6">
    <location>
        <begin position="200"/>
        <end position="210"/>
    </location>
</feature>
<feature type="region of interest" description="Disordered" evidence="6">
    <location>
        <begin position="1"/>
        <end position="44"/>
    </location>
</feature>
<dbReference type="EMBL" id="JAVIJP010000036">
    <property type="protein sequence ID" value="KAL3628554.1"/>
    <property type="molecule type" value="Genomic_DNA"/>
</dbReference>
<keyword evidence="4" id="KW-0175">Coiled coil</keyword>
<evidence type="ECO:0008006" key="9">
    <source>
        <dbReference type="Google" id="ProtNLM"/>
    </source>
</evidence>
<protein>
    <recommendedName>
        <fullName evidence="9">rRNA processing protein EBP2</fullName>
    </recommendedName>
</protein>
<evidence type="ECO:0000256" key="5">
    <source>
        <dbReference type="ARBA" id="ARBA00023242"/>
    </source>
</evidence>
<evidence type="ECO:0000256" key="1">
    <source>
        <dbReference type="ARBA" id="ARBA00004604"/>
    </source>
</evidence>
<organism evidence="7 8">
    <name type="scientific">Castilleja foliolosa</name>
    <dbReference type="NCBI Taxonomy" id="1961234"/>
    <lineage>
        <taxon>Eukaryota</taxon>
        <taxon>Viridiplantae</taxon>
        <taxon>Streptophyta</taxon>
        <taxon>Embryophyta</taxon>
        <taxon>Tracheophyta</taxon>
        <taxon>Spermatophyta</taxon>
        <taxon>Magnoliopsida</taxon>
        <taxon>eudicotyledons</taxon>
        <taxon>Gunneridae</taxon>
        <taxon>Pentapetalae</taxon>
        <taxon>asterids</taxon>
        <taxon>lamiids</taxon>
        <taxon>Lamiales</taxon>
        <taxon>Orobanchaceae</taxon>
        <taxon>Pedicularideae</taxon>
        <taxon>Castillejinae</taxon>
        <taxon>Castilleja</taxon>
    </lineage>
</organism>
<feature type="compositionally biased region" description="Basic and acidic residues" evidence="6">
    <location>
        <begin position="236"/>
        <end position="246"/>
    </location>
</feature>
<comment type="caution">
    <text evidence="7">The sequence shown here is derived from an EMBL/GenBank/DDBJ whole genome shotgun (WGS) entry which is preliminary data.</text>
</comment>
<comment type="similarity">
    <text evidence="2">Belongs to the EBP2 family.</text>
</comment>
<evidence type="ECO:0000256" key="3">
    <source>
        <dbReference type="ARBA" id="ARBA00022517"/>
    </source>
</evidence>
<evidence type="ECO:0000256" key="4">
    <source>
        <dbReference type="ARBA" id="ARBA00023054"/>
    </source>
</evidence>
<evidence type="ECO:0000313" key="8">
    <source>
        <dbReference type="Proteomes" id="UP001632038"/>
    </source>
</evidence>
<sequence>MKKKNRVGMKNNDPVISDSESETDSNSNSDSEQEDLVKLTEPSQTAINNKPALLDKLADITWPENTDWIHKLSVDVDHDQSIDVNDDLNRELVFFNQALEGARHALEKFQSMGLPFLRPSDYHAAMLKPDTHMENVKGHLLVEKKKAEEADERRKSRENEKLAKEKQMERTKQKKDDVESVKKWRKQRKQIGFVPGEDGDFSKAFEDGKSFEWPGKKRPGVGPGDRSGGKKRFGEKRKERDSKDSKFGFGGRKGLKKQNTAETTNEFSGFGKVKYGRKKKLRPTC</sequence>
<feature type="compositionally biased region" description="Basic and acidic residues" evidence="6">
    <location>
        <begin position="144"/>
        <end position="182"/>
    </location>
</feature>
<evidence type="ECO:0000313" key="7">
    <source>
        <dbReference type="EMBL" id="KAL3628554.1"/>
    </source>
</evidence>
<dbReference type="GO" id="GO:0005730">
    <property type="term" value="C:nucleolus"/>
    <property type="evidence" value="ECO:0007669"/>
    <property type="project" value="UniProtKB-SubCell"/>
</dbReference>
<dbReference type="Proteomes" id="UP001632038">
    <property type="component" value="Unassembled WGS sequence"/>
</dbReference>
<keyword evidence="5" id="KW-0539">Nucleus</keyword>
<reference evidence="8" key="1">
    <citation type="journal article" date="2024" name="IScience">
        <title>Strigolactones Initiate the Formation of Haustorium-like Structures in Castilleja.</title>
        <authorList>
            <person name="Buerger M."/>
            <person name="Peterson D."/>
            <person name="Chory J."/>
        </authorList>
    </citation>
    <scope>NUCLEOTIDE SEQUENCE [LARGE SCALE GENOMIC DNA]</scope>
</reference>